<proteinExistence type="predicted"/>
<dbReference type="AlphaFoldDB" id="A0A699X398"/>
<protein>
    <submittedName>
        <fullName evidence="1">Uncharacterized protein</fullName>
    </submittedName>
</protein>
<dbReference type="EMBL" id="BKCJ011771774">
    <property type="protein sequence ID" value="GFD51561.1"/>
    <property type="molecule type" value="Genomic_DNA"/>
</dbReference>
<organism evidence="1">
    <name type="scientific">Tanacetum cinerariifolium</name>
    <name type="common">Dalmatian daisy</name>
    <name type="synonym">Chrysanthemum cinerariifolium</name>
    <dbReference type="NCBI Taxonomy" id="118510"/>
    <lineage>
        <taxon>Eukaryota</taxon>
        <taxon>Viridiplantae</taxon>
        <taxon>Streptophyta</taxon>
        <taxon>Embryophyta</taxon>
        <taxon>Tracheophyta</taxon>
        <taxon>Spermatophyta</taxon>
        <taxon>Magnoliopsida</taxon>
        <taxon>eudicotyledons</taxon>
        <taxon>Gunneridae</taxon>
        <taxon>Pentapetalae</taxon>
        <taxon>asterids</taxon>
        <taxon>campanulids</taxon>
        <taxon>Asterales</taxon>
        <taxon>Asteraceae</taxon>
        <taxon>Asteroideae</taxon>
        <taxon>Anthemideae</taxon>
        <taxon>Anthemidinae</taxon>
        <taxon>Tanacetum</taxon>
    </lineage>
</organism>
<name>A0A699X398_TANCI</name>
<reference evidence="1" key="1">
    <citation type="journal article" date="2019" name="Sci. Rep.">
        <title>Draft genome of Tanacetum cinerariifolium, the natural source of mosquito coil.</title>
        <authorList>
            <person name="Yamashiro T."/>
            <person name="Shiraishi A."/>
            <person name="Satake H."/>
            <person name="Nakayama K."/>
        </authorList>
    </citation>
    <scope>NUCLEOTIDE SEQUENCE</scope>
</reference>
<gene>
    <name evidence="1" type="ORF">Tci_923530</name>
</gene>
<sequence length="67" mass="7279">MCEEMSSRLRDCKAMQQLLGLKPVRFGKRCNIRPTMDVAPASPIGIAHVPAFTTPAGCLMLALVPTH</sequence>
<comment type="caution">
    <text evidence="1">The sequence shown here is derived from an EMBL/GenBank/DDBJ whole genome shotgun (WGS) entry which is preliminary data.</text>
</comment>
<evidence type="ECO:0000313" key="1">
    <source>
        <dbReference type="EMBL" id="GFD51561.1"/>
    </source>
</evidence>
<accession>A0A699X398</accession>